<proteinExistence type="predicted"/>
<accession>A0A6A4HCY3</accession>
<evidence type="ECO:0000256" key="1">
    <source>
        <dbReference type="SAM" id="MobiDB-lite"/>
    </source>
</evidence>
<dbReference type="Proteomes" id="UP000799118">
    <property type="component" value="Unassembled WGS sequence"/>
</dbReference>
<feature type="region of interest" description="Disordered" evidence="1">
    <location>
        <begin position="1"/>
        <end position="44"/>
    </location>
</feature>
<dbReference type="AlphaFoldDB" id="A0A6A4HCY3"/>
<sequence>MDSVNKQAAGSDFTDGPSSLANRPLPPPIRIPVQPDPRRDTRGFSSAFQHSYWSKLAASTPRHATTTSHSLQRASPPYSRAQTASLSPRLEDQVKLMSTMCGTGTGGNWAQYYTPQAGYAHLRLSSKKDTYTVSRLGYKAPNIFRKTFRRLDESSSRRLLSAAFPNSKSLKSSPQYPSPYPISISIASPYPPPLRGHPAPTPTPQLVWLLPSYADSTTSPFENRASQSHWCSYRFTSTRLSNRLVSCSIVSSFNLIYAKRPMAVPVDGLLFHDVGLHGSSMYLAGSLISAETGIEVAVFHQWKGSSVIIAPAPHAIS</sequence>
<keyword evidence="3" id="KW-1185">Reference proteome</keyword>
<reference evidence="2" key="1">
    <citation type="journal article" date="2019" name="Environ. Microbiol.">
        <title>Fungal ecological strategies reflected in gene transcription - a case study of two litter decomposers.</title>
        <authorList>
            <person name="Barbi F."/>
            <person name="Kohler A."/>
            <person name="Barry K."/>
            <person name="Baskaran P."/>
            <person name="Daum C."/>
            <person name="Fauchery L."/>
            <person name="Ihrmark K."/>
            <person name="Kuo A."/>
            <person name="LaButti K."/>
            <person name="Lipzen A."/>
            <person name="Morin E."/>
            <person name="Grigoriev I.V."/>
            <person name="Henrissat B."/>
            <person name="Lindahl B."/>
            <person name="Martin F."/>
        </authorList>
    </citation>
    <scope>NUCLEOTIDE SEQUENCE</scope>
    <source>
        <strain evidence="2">JB14</strain>
    </source>
</reference>
<feature type="compositionally biased region" description="Polar residues" evidence="1">
    <location>
        <begin position="62"/>
        <end position="73"/>
    </location>
</feature>
<name>A0A6A4HCY3_9AGAR</name>
<feature type="region of interest" description="Disordered" evidence="1">
    <location>
        <begin position="59"/>
        <end position="87"/>
    </location>
</feature>
<gene>
    <name evidence="2" type="ORF">BT96DRAFT_1022119</name>
</gene>
<protein>
    <submittedName>
        <fullName evidence="2">Uncharacterized protein</fullName>
    </submittedName>
</protein>
<dbReference type="EMBL" id="ML769537">
    <property type="protein sequence ID" value="KAE9395144.1"/>
    <property type="molecule type" value="Genomic_DNA"/>
</dbReference>
<evidence type="ECO:0000313" key="3">
    <source>
        <dbReference type="Proteomes" id="UP000799118"/>
    </source>
</evidence>
<evidence type="ECO:0000313" key="2">
    <source>
        <dbReference type="EMBL" id="KAE9395144.1"/>
    </source>
</evidence>
<dbReference type="OrthoDB" id="3333333at2759"/>
<organism evidence="2 3">
    <name type="scientific">Gymnopus androsaceus JB14</name>
    <dbReference type="NCBI Taxonomy" id="1447944"/>
    <lineage>
        <taxon>Eukaryota</taxon>
        <taxon>Fungi</taxon>
        <taxon>Dikarya</taxon>
        <taxon>Basidiomycota</taxon>
        <taxon>Agaricomycotina</taxon>
        <taxon>Agaricomycetes</taxon>
        <taxon>Agaricomycetidae</taxon>
        <taxon>Agaricales</taxon>
        <taxon>Marasmiineae</taxon>
        <taxon>Omphalotaceae</taxon>
        <taxon>Gymnopus</taxon>
    </lineage>
</organism>